<evidence type="ECO:0000313" key="11">
    <source>
        <dbReference type="Proteomes" id="UP000321275"/>
    </source>
</evidence>
<evidence type="ECO:0000256" key="5">
    <source>
        <dbReference type="RuleBase" id="RU362116"/>
    </source>
</evidence>
<dbReference type="InterPro" id="IPR001444">
    <property type="entry name" value="Flag_bb_rod_N"/>
</dbReference>
<dbReference type="InterPro" id="IPR011491">
    <property type="entry name" value="FlgE_D2"/>
</dbReference>
<evidence type="ECO:0000256" key="3">
    <source>
        <dbReference type="ARBA" id="ARBA00019015"/>
    </source>
</evidence>
<dbReference type="InterPro" id="IPR010930">
    <property type="entry name" value="Flg_bb/hook_C_dom"/>
</dbReference>
<feature type="domain" description="Flagellar hook protein FlgE/F/G-like D1" evidence="9">
    <location>
        <begin position="75"/>
        <end position="143"/>
    </location>
</feature>
<dbReference type="Pfam" id="PF00460">
    <property type="entry name" value="Flg_bb_rod"/>
    <property type="match status" value="1"/>
</dbReference>
<evidence type="ECO:0000259" key="9">
    <source>
        <dbReference type="Pfam" id="PF22692"/>
    </source>
</evidence>
<keyword evidence="10" id="KW-0969">Cilium</keyword>
<dbReference type="Pfam" id="PF07559">
    <property type="entry name" value="FlgE_D2"/>
    <property type="match status" value="1"/>
</dbReference>
<feature type="domain" description="Flagellar basal body rod protein N-terminal" evidence="6">
    <location>
        <begin position="6"/>
        <end position="33"/>
    </location>
</feature>
<comment type="function">
    <text evidence="5">A flexible structure which links the flagellar filament to the drive apparatus in the basal body.</text>
</comment>
<organism evidence="10 11">
    <name type="scientific">Bisbaumannia pacifica</name>
    <dbReference type="NCBI Taxonomy" id="77098"/>
    <lineage>
        <taxon>Bacteria</taxon>
        <taxon>Pseudomonadati</taxon>
        <taxon>Pseudomonadota</taxon>
        <taxon>Gammaproteobacteria</taxon>
        <taxon>Oceanospirillales</taxon>
        <taxon>Halomonadaceae</taxon>
        <taxon>Bisbaumannia</taxon>
    </lineage>
</organism>
<dbReference type="InterPro" id="IPR037925">
    <property type="entry name" value="FlgE/F/G-like"/>
</dbReference>
<evidence type="ECO:0000256" key="1">
    <source>
        <dbReference type="ARBA" id="ARBA00004117"/>
    </source>
</evidence>
<dbReference type="SUPFAM" id="SSF117143">
    <property type="entry name" value="Flagellar hook protein flgE"/>
    <property type="match status" value="1"/>
</dbReference>
<dbReference type="NCBIfam" id="NF004238">
    <property type="entry name" value="PRK05682.1-1"/>
    <property type="match status" value="1"/>
</dbReference>
<dbReference type="PANTHER" id="PTHR30435">
    <property type="entry name" value="FLAGELLAR PROTEIN"/>
    <property type="match status" value="1"/>
</dbReference>
<dbReference type="EMBL" id="BJUK01000025">
    <property type="protein sequence ID" value="GEK47996.1"/>
    <property type="molecule type" value="Genomic_DNA"/>
</dbReference>
<dbReference type="NCBIfam" id="TIGR03506">
    <property type="entry name" value="FlgEFG_subfam"/>
    <property type="match status" value="1"/>
</dbReference>
<comment type="caution">
    <text evidence="10">The sequence shown here is derived from an EMBL/GenBank/DDBJ whole genome shotgun (WGS) entry which is preliminary data.</text>
</comment>
<sequence length="410" mass="42729">MGFSQALSGLNSAAAKLDVVGNNIANSQTVGFKSSGAQFADVYAGSVGLGTRVSAVLQNFKDGNIESTNRNLDLAIAGQGFYRFQQGGGEVLYSRNGQLSLNADGDLINAQGAKLMGYGLEDANDPFSAVAAGGEPVALNVPSDDMPANATEDLDIKLNLDSGEAVIDRGTVPFDATDSTTYSYSTSASVFDSQGNARNLTLFYTKTAANTWEVNARLSGGPAGAPEYTPTAALTGLTFDPNGVLSGYTPETLSFDLTGEGFAQLDIAFDQTGSTQFANTSTVNDLDQDGYTSGTLVGITIQEDGTVMRNYSNEQSVAAGQIVLANFRNPEGLSPEGDNGWSSTQASGQELLGTPGSGVLGAIQSGAIETSNVDMARELVEMIVTQRAYQANSQTIKTQDEVLQTAINLR</sequence>
<proteinExistence type="inferred from homology"/>
<dbReference type="PANTHER" id="PTHR30435:SF1">
    <property type="entry name" value="FLAGELLAR HOOK PROTEIN FLGE"/>
    <property type="match status" value="1"/>
</dbReference>
<evidence type="ECO:0000259" key="8">
    <source>
        <dbReference type="Pfam" id="PF07559"/>
    </source>
</evidence>
<gene>
    <name evidence="10" type="primary">flgE</name>
    <name evidence="10" type="ORF">HPA02_22790</name>
</gene>
<dbReference type="Pfam" id="PF22692">
    <property type="entry name" value="LlgE_F_G_D1"/>
    <property type="match status" value="1"/>
</dbReference>
<name>A0A510X963_9GAMM</name>
<keyword evidence="4 5" id="KW-0975">Bacterial flagellum</keyword>
<protein>
    <recommendedName>
        <fullName evidence="3 5">Flagellar hook protein FlgE</fullName>
    </recommendedName>
</protein>
<keyword evidence="10" id="KW-0966">Cell projection</keyword>
<dbReference type="Proteomes" id="UP000321275">
    <property type="component" value="Unassembled WGS sequence"/>
</dbReference>
<dbReference type="GO" id="GO:0009424">
    <property type="term" value="C:bacterial-type flagellum hook"/>
    <property type="evidence" value="ECO:0007669"/>
    <property type="project" value="TreeGrafter"/>
</dbReference>
<accession>A0A510X963</accession>
<feature type="domain" description="Flagellar hook protein FlgE D2" evidence="8">
    <location>
        <begin position="159"/>
        <end position="291"/>
    </location>
</feature>
<reference evidence="10 11" key="1">
    <citation type="submission" date="2019-07" db="EMBL/GenBank/DDBJ databases">
        <title>Whole genome shotgun sequence of Halomonas pacifica NBRC 102220.</title>
        <authorList>
            <person name="Hosoyama A."/>
            <person name="Uohara A."/>
            <person name="Ohji S."/>
            <person name="Ichikawa N."/>
        </authorList>
    </citation>
    <scope>NUCLEOTIDE SEQUENCE [LARGE SCALE GENOMIC DNA]</scope>
    <source>
        <strain evidence="10 11">NBRC 102220</strain>
    </source>
</reference>
<dbReference type="InterPro" id="IPR037058">
    <property type="entry name" value="Falgellar_hook_FlgE_sf"/>
</dbReference>
<keyword evidence="10" id="KW-0282">Flagellum</keyword>
<keyword evidence="11" id="KW-1185">Reference proteome</keyword>
<dbReference type="InterPro" id="IPR053967">
    <property type="entry name" value="LlgE_F_G-like_D1"/>
</dbReference>
<evidence type="ECO:0000256" key="4">
    <source>
        <dbReference type="ARBA" id="ARBA00023143"/>
    </source>
</evidence>
<dbReference type="AlphaFoldDB" id="A0A510X963"/>
<dbReference type="OrthoDB" id="8578401at2"/>
<dbReference type="InterPro" id="IPR020013">
    <property type="entry name" value="Flagellar_FlgE/F/G"/>
</dbReference>
<evidence type="ECO:0000259" key="7">
    <source>
        <dbReference type="Pfam" id="PF06429"/>
    </source>
</evidence>
<comment type="similarity">
    <text evidence="2 5">Belongs to the flagella basal body rod proteins family.</text>
</comment>
<feature type="domain" description="Flagellar basal-body/hook protein C-terminal" evidence="7">
    <location>
        <begin position="364"/>
        <end position="409"/>
    </location>
</feature>
<comment type="subcellular location">
    <subcellularLocation>
        <location evidence="1 5">Bacterial flagellum basal body</location>
    </subcellularLocation>
</comment>
<evidence type="ECO:0000313" key="10">
    <source>
        <dbReference type="EMBL" id="GEK47996.1"/>
    </source>
</evidence>
<dbReference type="RefSeq" id="WP_146803335.1">
    <property type="nucleotide sequence ID" value="NZ_BJUK01000025.1"/>
</dbReference>
<evidence type="ECO:0000256" key="2">
    <source>
        <dbReference type="ARBA" id="ARBA00009677"/>
    </source>
</evidence>
<dbReference type="GO" id="GO:0005829">
    <property type="term" value="C:cytosol"/>
    <property type="evidence" value="ECO:0007669"/>
    <property type="project" value="TreeGrafter"/>
</dbReference>
<dbReference type="GO" id="GO:0071978">
    <property type="term" value="P:bacterial-type flagellum-dependent swarming motility"/>
    <property type="evidence" value="ECO:0007669"/>
    <property type="project" value="TreeGrafter"/>
</dbReference>
<dbReference type="Pfam" id="PF06429">
    <property type="entry name" value="Flg_bbr_C"/>
    <property type="match status" value="1"/>
</dbReference>
<dbReference type="Gene3D" id="2.60.98.20">
    <property type="entry name" value="Flagellar hook protein FlgE"/>
    <property type="match status" value="1"/>
</dbReference>
<evidence type="ECO:0000259" key="6">
    <source>
        <dbReference type="Pfam" id="PF00460"/>
    </source>
</evidence>
<dbReference type="GO" id="GO:0009425">
    <property type="term" value="C:bacterial-type flagellum basal body"/>
    <property type="evidence" value="ECO:0007669"/>
    <property type="project" value="UniProtKB-SubCell"/>
</dbReference>